<evidence type="ECO:0008006" key="3">
    <source>
        <dbReference type="Google" id="ProtNLM"/>
    </source>
</evidence>
<reference evidence="2" key="1">
    <citation type="submission" date="2005-01" db="EMBL/GenBank/DDBJ databases">
        <title>The sequence of Magnaporthe grisea chromosome 7.</title>
        <authorList>
            <person name="Thon M.R."/>
            <person name="Pan H."/>
            <person name="Diener A."/>
            <person name="Papalas J."/>
            <person name="Taro A."/>
            <person name="Mitchell T."/>
            <person name="Dean R.A."/>
        </authorList>
    </citation>
    <scope>NUCLEOTIDE SEQUENCE</scope>
    <source>
        <strain evidence="2">70-15</strain>
    </source>
</reference>
<accession>Q2KHD7</accession>
<protein>
    <recommendedName>
        <fullName evidence="3">Secreted protein</fullName>
    </recommendedName>
</protein>
<dbReference type="AlphaFoldDB" id="Q2KHD7"/>
<evidence type="ECO:0000313" key="2">
    <source>
        <dbReference type="EMBL" id="EAQ70641.1"/>
    </source>
</evidence>
<gene>
    <name evidence="2" type="ORF">MGCH7_ch7g48</name>
</gene>
<name>Q2KHD7_PYRO7</name>
<organism evidence="2">
    <name type="scientific">Pyricularia oryzae (strain 70-15 / ATCC MYA-4617 / FGSC 8958)</name>
    <name type="common">Rice blast fungus</name>
    <name type="synonym">Magnaporthe oryzae</name>
    <dbReference type="NCBI Taxonomy" id="242507"/>
    <lineage>
        <taxon>Eukaryota</taxon>
        <taxon>Fungi</taxon>
        <taxon>Dikarya</taxon>
        <taxon>Ascomycota</taxon>
        <taxon>Pezizomycotina</taxon>
        <taxon>Sordariomycetes</taxon>
        <taxon>Sordariomycetidae</taxon>
        <taxon>Magnaporthales</taxon>
        <taxon>Pyriculariaceae</taxon>
        <taxon>Pyricularia</taxon>
    </lineage>
</organism>
<feature type="signal peptide" evidence="1">
    <location>
        <begin position="1"/>
        <end position="20"/>
    </location>
</feature>
<proteinExistence type="predicted"/>
<dbReference type="EMBL" id="CM000230">
    <property type="protein sequence ID" value="EAQ70641.1"/>
    <property type="molecule type" value="Genomic_DNA"/>
</dbReference>
<evidence type="ECO:0000256" key="1">
    <source>
        <dbReference type="SAM" id="SignalP"/>
    </source>
</evidence>
<keyword evidence="1" id="KW-0732">Signal</keyword>
<sequence length="158" mass="17543">MPRVALVGCGVLLLLRSACARRWGDLVLFALWRRHAKASLRDRRGGRLLLASPAPWLHDWQQRHLLPPTPQFRGRRGWRGWCDDPRQGIGRRAEDDVIAALLDGVVEICFSLGIDADVPILQGDAGDLVTPPVQVVLLREFRAGDEEVCLALLGRSNG</sequence>
<feature type="chain" id="PRO_5004211560" description="Secreted protein" evidence="1">
    <location>
        <begin position="21"/>
        <end position="158"/>
    </location>
</feature>